<keyword evidence="4" id="KW-1185">Reference proteome</keyword>
<dbReference type="Gene3D" id="3.90.25.10">
    <property type="entry name" value="UDP-galactose 4-epimerase, domain 1"/>
    <property type="match status" value="1"/>
</dbReference>
<sequence length="328" mass="34221">MNDAVLVTGGAGFIGSHTVAALRAAGLRVVVLDDFSTGRRENLAEWTDDPQVAVVEGDVRGEVGLLLAGHGPFAAVVHLAAQTSVVRSIAAPIDDLDVNLRATTRLALWAAAAGVRRFVFASSAAVYGEPRRVPVAETEPTTPLSPYGAAKRAAELYLGCLGPLHGLRAVCLRLFNVYGPRQDPKSPYSGVVATFLARARRGEPLTIFGDGRQTRDLIYVGDVARAICLAVGAGSEGHVHRDMFSGPPEPAGINIGTGREVAIVELAAAVQRACGAGEGAIAFAPARAGEIARSAATTDRAAELLGFRAQVELDEGLRRTAAWLSGQE</sequence>
<dbReference type="InterPro" id="IPR036291">
    <property type="entry name" value="NAD(P)-bd_dom_sf"/>
</dbReference>
<evidence type="ECO:0000313" key="3">
    <source>
        <dbReference type="EMBL" id="SFD90832.1"/>
    </source>
</evidence>
<proteinExistence type="inferred from homology"/>
<name>A0A1I1W6S6_9BACT</name>
<reference evidence="4" key="1">
    <citation type="submission" date="2016-10" db="EMBL/GenBank/DDBJ databases">
        <authorList>
            <person name="Varghese N."/>
            <person name="Submissions S."/>
        </authorList>
    </citation>
    <scope>NUCLEOTIDE SEQUENCE [LARGE SCALE GENOMIC DNA]</scope>
    <source>
        <strain evidence="4">ATCC 25963</strain>
    </source>
</reference>
<organism evidence="3 4">
    <name type="scientific">Nannocystis exedens</name>
    <dbReference type="NCBI Taxonomy" id="54"/>
    <lineage>
        <taxon>Bacteria</taxon>
        <taxon>Pseudomonadati</taxon>
        <taxon>Myxococcota</taxon>
        <taxon>Polyangia</taxon>
        <taxon>Nannocystales</taxon>
        <taxon>Nannocystaceae</taxon>
        <taxon>Nannocystis</taxon>
    </lineage>
</organism>
<feature type="domain" description="NAD-dependent epimerase/dehydratase" evidence="2">
    <location>
        <begin position="5"/>
        <end position="237"/>
    </location>
</feature>
<dbReference type="RefSeq" id="WP_211302343.1">
    <property type="nucleotide sequence ID" value="NZ_FOMX01000006.1"/>
</dbReference>
<evidence type="ECO:0000313" key="4">
    <source>
        <dbReference type="Proteomes" id="UP000199400"/>
    </source>
</evidence>
<dbReference type="Proteomes" id="UP000199400">
    <property type="component" value="Unassembled WGS sequence"/>
</dbReference>
<gene>
    <name evidence="3" type="ORF">SAMN02745121_02125</name>
</gene>
<dbReference type="EMBL" id="FOMX01000006">
    <property type="protein sequence ID" value="SFD90832.1"/>
    <property type="molecule type" value="Genomic_DNA"/>
</dbReference>
<dbReference type="Gene3D" id="3.40.50.720">
    <property type="entry name" value="NAD(P)-binding Rossmann-like Domain"/>
    <property type="match status" value="1"/>
</dbReference>
<evidence type="ECO:0000256" key="1">
    <source>
        <dbReference type="ARBA" id="ARBA00007637"/>
    </source>
</evidence>
<dbReference type="SUPFAM" id="SSF51735">
    <property type="entry name" value="NAD(P)-binding Rossmann-fold domains"/>
    <property type="match status" value="1"/>
</dbReference>
<evidence type="ECO:0000259" key="2">
    <source>
        <dbReference type="Pfam" id="PF01370"/>
    </source>
</evidence>
<comment type="similarity">
    <text evidence="1">Belongs to the NAD(P)-dependent epimerase/dehydratase family.</text>
</comment>
<dbReference type="STRING" id="54.SAMN02745121_02125"/>
<dbReference type="InterPro" id="IPR001509">
    <property type="entry name" value="Epimerase_deHydtase"/>
</dbReference>
<accession>A0A1I1W6S6</accession>
<protein>
    <submittedName>
        <fullName evidence="3">UDP-glucose 4-epimerase</fullName>
    </submittedName>
</protein>
<dbReference type="PANTHER" id="PTHR43000">
    <property type="entry name" value="DTDP-D-GLUCOSE 4,6-DEHYDRATASE-RELATED"/>
    <property type="match status" value="1"/>
</dbReference>
<dbReference type="Pfam" id="PF01370">
    <property type="entry name" value="Epimerase"/>
    <property type="match status" value="1"/>
</dbReference>
<dbReference type="AlphaFoldDB" id="A0A1I1W6S6"/>